<sequence>MHIIEMGLAMLGQAALPSHFRDNLFVTAVFLINRIPCKHHDHHSDLPSTHIPFSDSPSAQGTSSTHPMIIRAKADVIKPKLLIATLPSSLLPKSTYIALLILVWKQAMLDEFLALLKNHTWTLTELPPDKNLIRSTWIFIIKRFSDGTIARHKARLVAQGFSQ</sequence>
<reference evidence="1" key="1">
    <citation type="submission" date="2018-01" db="EMBL/GenBank/DDBJ databases">
        <authorList>
            <person name="Mao J.F."/>
        </authorList>
    </citation>
    <scope>NUCLEOTIDE SEQUENCE</scope>
    <source>
        <strain evidence="1">Huo1</strain>
        <tissue evidence="1">Leaf</tissue>
    </source>
</reference>
<name>A0A8X8XEF8_SALSN</name>
<dbReference type="AlphaFoldDB" id="A0A8X8XEF8"/>
<dbReference type="EMBL" id="PNBA02000010">
    <property type="protein sequence ID" value="KAG6410041.1"/>
    <property type="molecule type" value="Genomic_DNA"/>
</dbReference>
<proteinExistence type="predicted"/>
<dbReference type="Proteomes" id="UP000298416">
    <property type="component" value="Unassembled WGS sequence"/>
</dbReference>
<keyword evidence="2" id="KW-1185">Reference proteome</keyword>
<protein>
    <recommendedName>
        <fullName evidence="3">Mitochondrial protein</fullName>
    </recommendedName>
</protein>
<evidence type="ECO:0000313" key="1">
    <source>
        <dbReference type="EMBL" id="KAG6410041.1"/>
    </source>
</evidence>
<gene>
    <name evidence="1" type="ORF">SASPL_128088</name>
</gene>
<accession>A0A8X8XEF8</accession>
<organism evidence="1">
    <name type="scientific">Salvia splendens</name>
    <name type="common">Scarlet sage</name>
    <dbReference type="NCBI Taxonomy" id="180675"/>
    <lineage>
        <taxon>Eukaryota</taxon>
        <taxon>Viridiplantae</taxon>
        <taxon>Streptophyta</taxon>
        <taxon>Embryophyta</taxon>
        <taxon>Tracheophyta</taxon>
        <taxon>Spermatophyta</taxon>
        <taxon>Magnoliopsida</taxon>
        <taxon>eudicotyledons</taxon>
        <taxon>Gunneridae</taxon>
        <taxon>Pentapetalae</taxon>
        <taxon>asterids</taxon>
        <taxon>lamiids</taxon>
        <taxon>Lamiales</taxon>
        <taxon>Lamiaceae</taxon>
        <taxon>Nepetoideae</taxon>
        <taxon>Mentheae</taxon>
        <taxon>Salviinae</taxon>
        <taxon>Salvia</taxon>
        <taxon>Salvia subgen. Calosphace</taxon>
        <taxon>core Calosphace</taxon>
    </lineage>
</organism>
<evidence type="ECO:0000313" key="2">
    <source>
        <dbReference type="Proteomes" id="UP000298416"/>
    </source>
</evidence>
<comment type="caution">
    <text evidence="1">The sequence shown here is derived from an EMBL/GenBank/DDBJ whole genome shotgun (WGS) entry which is preliminary data.</text>
</comment>
<reference evidence="1" key="2">
    <citation type="submission" date="2020-08" db="EMBL/GenBank/DDBJ databases">
        <title>Plant Genome Project.</title>
        <authorList>
            <person name="Zhang R.-G."/>
        </authorList>
    </citation>
    <scope>NUCLEOTIDE SEQUENCE</scope>
    <source>
        <strain evidence="1">Huo1</strain>
        <tissue evidence="1">Leaf</tissue>
    </source>
</reference>
<evidence type="ECO:0008006" key="3">
    <source>
        <dbReference type="Google" id="ProtNLM"/>
    </source>
</evidence>